<dbReference type="EMBL" id="CP058649">
    <property type="protein sequence ID" value="QUI20882.1"/>
    <property type="molecule type" value="Genomic_DNA"/>
</dbReference>
<dbReference type="AlphaFoldDB" id="A0A8J8MFL6"/>
<keyword evidence="2" id="KW-1185">Reference proteome</keyword>
<dbReference type="RefSeq" id="WP_212696341.1">
    <property type="nucleotide sequence ID" value="NZ_CP058649.1"/>
</dbReference>
<sequence>MTEDHNYVKELVPDLVQWYEGNEKDMAFGDYMKAKIKQQEAFMAINKETKGCLGIIALSHTYNRITFLGISHTKYYKLAGDMLMSYALGQLNSRIEIAINLIKSNAEHINYMRELIKEYGFVKEQSALENGVPVDKMIKKASTS</sequence>
<reference evidence="1" key="1">
    <citation type="submission" date="2020-07" db="EMBL/GenBank/DDBJ databases">
        <title>Vallitalea pronyensis genome.</title>
        <authorList>
            <person name="Postec A."/>
        </authorList>
    </citation>
    <scope>NUCLEOTIDE SEQUENCE</scope>
    <source>
        <strain evidence="1">FatNI3</strain>
    </source>
</reference>
<accession>A0A8J8MFL6</accession>
<dbReference type="KEGG" id="vpy:HZI73_00515"/>
<evidence type="ECO:0000313" key="1">
    <source>
        <dbReference type="EMBL" id="QUI20882.1"/>
    </source>
</evidence>
<protein>
    <submittedName>
        <fullName evidence="1">Uncharacterized protein</fullName>
    </submittedName>
</protein>
<gene>
    <name evidence="1" type="ORF">HZI73_00515</name>
</gene>
<name>A0A8J8MFL6_9FIRM</name>
<evidence type="ECO:0000313" key="2">
    <source>
        <dbReference type="Proteomes" id="UP000683246"/>
    </source>
</evidence>
<organism evidence="1 2">
    <name type="scientific">Vallitalea pronyensis</name>
    <dbReference type="NCBI Taxonomy" id="1348613"/>
    <lineage>
        <taxon>Bacteria</taxon>
        <taxon>Bacillati</taxon>
        <taxon>Bacillota</taxon>
        <taxon>Clostridia</taxon>
        <taxon>Lachnospirales</taxon>
        <taxon>Vallitaleaceae</taxon>
        <taxon>Vallitalea</taxon>
    </lineage>
</organism>
<proteinExistence type="predicted"/>
<dbReference type="Proteomes" id="UP000683246">
    <property type="component" value="Chromosome"/>
</dbReference>